<evidence type="ECO:0000256" key="1">
    <source>
        <dbReference type="SAM" id="MobiDB-lite"/>
    </source>
</evidence>
<evidence type="ECO:0000313" key="3">
    <source>
        <dbReference type="Proteomes" id="UP001233999"/>
    </source>
</evidence>
<proteinExistence type="predicted"/>
<organism evidence="2 3">
    <name type="scientific">Diploptera punctata</name>
    <name type="common">Pacific beetle cockroach</name>
    <dbReference type="NCBI Taxonomy" id="6984"/>
    <lineage>
        <taxon>Eukaryota</taxon>
        <taxon>Metazoa</taxon>
        <taxon>Ecdysozoa</taxon>
        <taxon>Arthropoda</taxon>
        <taxon>Hexapoda</taxon>
        <taxon>Insecta</taxon>
        <taxon>Pterygota</taxon>
        <taxon>Neoptera</taxon>
        <taxon>Polyneoptera</taxon>
        <taxon>Dictyoptera</taxon>
        <taxon>Blattodea</taxon>
        <taxon>Blaberoidea</taxon>
        <taxon>Blaberidae</taxon>
        <taxon>Diplopterinae</taxon>
        <taxon>Diploptera</taxon>
    </lineage>
</organism>
<sequence>CTNKYLDIRQKALQQPPIQHAKTLGIGSGDAWRPQTRPSQLEYGTPTEDCLALQGPKYEASEGLDSGAGSLRRR</sequence>
<feature type="non-terminal residue" evidence="2">
    <location>
        <position position="74"/>
    </location>
</feature>
<name>A0AAD8AG70_DIPPU</name>
<protein>
    <submittedName>
        <fullName evidence="2">Uncharacterized protein</fullName>
    </submittedName>
</protein>
<dbReference type="AlphaFoldDB" id="A0AAD8AG70"/>
<reference evidence="2" key="1">
    <citation type="journal article" date="2023" name="IScience">
        <title>Live-bearing cockroach genome reveals convergent evolutionary mechanisms linked to viviparity in insects and beyond.</title>
        <authorList>
            <person name="Fouks B."/>
            <person name="Harrison M.C."/>
            <person name="Mikhailova A.A."/>
            <person name="Marchal E."/>
            <person name="English S."/>
            <person name="Carruthers M."/>
            <person name="Jennings E.C."/>
            <person name="Chiamaka E.L."/>
            <person name="Frigard R.A."/>
            <person name="Pippel M."/>
            <person name="Attardo G.M."/>
            <person name="Benoit J.B."/>
            <person name="Bornberg-Bauer E."/>
            <person name="Tobe S.S."/>
        </authorList>
    </citation>
    <scope>NUCLEOTIDE SEQUENCE</scope>
    <source>
        <strain evidence="2">Stay&amp;Tobe</strain>
    </source>
</reference>
<accession>A0AAD8AG70</accession>
<feature type="non-terminal residue" evidence="2">
    <location>
        <position position="1"/>
    </location>
</feature>
<gene>
    <name evidence="2" type="ORF">L9F63_010857</name>
</gene>
<reference evidence="2" key="2">
    <citation type="submission" date="2023-05" db="EMBL/GenBank/DDBJ databases">
        <authorList>
            <person name="Fouks B."/>
        </authorList>
    </citation>
    <scope>NUCLEOTIDE SEQUENCE</scope>
    <source>
        <strain evidence="2">Stay&amp;Tobe</strain>
        <tissue evidence="2">Testes</tissue>
    </source>
</reference>
<evidence type="ECO:0000313" key="2">
    <source>
        <dbReference type="EMBL" id="KAJ9598461.1"/>
    </source>
</evidence>
<comment type="caution">
    <text evidence="2">The sequence shown here is derived from an EMBL/GenBank/DDBJ whole genome shotgun (WGS) entry which is preliminary data.</text>
</comment>
<feature type="region of interest" description="Disordered" evidence="1">
    <location>
        <begin position="22"/>
        <end position="45"/>
    </location>
</feature>
<keyword evidence="3" id="KW-1185">Reference proteome</keyword>
<dbReference type="EMBL" id="JASPKZ010001217">
    <property type="protein sequence ID" value="KAJ9598461.1"/>
    <property type="molecule type" value="Genomic_DNA"/>
</dbReference>
<dbReference type="Proteomes" id="UP001233999">
    <property type="component" value="Unassembled WGS sequence"/>
</dbReference>